<reference evidence="2" key="1">
    <citation type="submission" date="2019-12" db="EMBL/GenBank/DDBJ databases">
        <title>Genome sequencing and annotation of Brassica cretica.</title>
        <authorList>
            <person name="Studholme D.J."/>
            <person name="Sarris P."/>
        </authorList>
    </citation>
    <scope>NUCLEOTIDE SEQUENCE</scope>
    <source>
        <strain evidence="2">PFS-109/04</strain>
        <tissue evidence="2">Leaf</tissue>
    </source>
</reference>
<feature type="compositionally biased region" description="Acidic residues" evidence="1">
    <location>
        <begin position="55"/>
        <end position="75"/>
    </location>
</feature>
<dbReference type="Proteomes" id="UP000712600">
    <property type="component" value="Unassembled WGS sequence"/>
</dbReference>
<evidence type="ECO:0000256" key="1">
    <source>
        <dbReference type="SAM" id="MobiDB-lite"/>
    </source>
</evidence>
<sequence>MEFSRQGLTEVLDYLPQAPLSPSITRHELRQAPVRNQLCHIRKESCSTEDFGAIEGEEPGTEEGEDNLGSESLVE</sequence>
<organism evidence="2 3">
    <name type="scientific">Brassica cretica</name>
    <name type="common">Mustard</name>
    <dbReference type="NCBI Taxonomy" id="69181"/>
    <lineage>
        <taxon>Eukaryota</taxon>
        <taxon>Viridiplantae</taxon>
        <taxon>Streptophyta</taxon>
        <taxon>Embryophyta</taxon>
        <taxon>Tracheophyta</taxon>
        <taxon>Spermatophyta</taxon>
        <taxon>Magnoliopsida</taxon>
        <taxon>eudicotyledons</taxon>
        <taxon>Gunneridae</taxon>
        <taxon>Pentapetalae</taxon>
        <taxon>rosids</taxon>
        <taxon>malvids</taxon>
        <taxon>Brassicales</taxon>
        <taxon>Brassicaceae</taxon>
        <taxon>Brassiceae</taxon>
        <taxon>Brassica</taxon>
    </lineage>
</organism>
<name>A0A8S9N213_BRACR</name>
<accession>A0A8S9N213</accession>
<proteinExistence type="predicted"/>
<protein>
    <submittedName>
        <fullName evidence="2">Uncharacterized protein</fullName>
    </submittedName>
</protein>
<dbReference type="AlphaFoldDB" id="A0A8S9N213"/>
<evidence type="ECO:0000313" key="3">
    <source>
        <dbReference type="Proteomes" id="UP000712600"/>
    </source>
</evidence>
<evidence type="ECO:0000313" key="2">
    <source>
        <dbReference type="EMBL" id="KAF3499044.1"/>
    </source>
</evidence>
<feature type="region of interest" description="Disordered" evidence="1">
    <location>
        <begin position="48"/>
        <end position="75"/>
    </location>
</feature>
<dbReference type="EMBL" id="QGKX02001621">
    <property type="protein sequence ID" value="KAF3499044.1"/>
    <property type="molecule type" value="Genomic_DNA"/>
</dbReference>
<comment type="caution">
    <text evidence="2">The sequence shown here is derived from an EMBL/GenBank/DDBJ whole genome shotgun (WGS) entry which is preliminary data.</text>
</comment>
<gene>
    <name evidence="2" type="ORF">F2Q69_00044013</name>
</gene>